<protein>
    <submittedName>
        <fullName evidence="2">Uncharacterized protein</fullName>
    </submittedName>
</protein>
<keyword evidence="1" id="KW-0812">Transmembrane</keyword>
<sequence length="71" mass="8389">MTKTRAVKQVKLLRNLCRDFEEIKTSEIDVQALNVILNYVERKHLRDNEFLRSFIVGSVFWLGFCIIITCL</sequence>
<keyword evidence="1" id="KW-0472">Membrane</keyword>
<accession>U4P3A4</accession>
<dbReference type="EMBL" id="CP001056">
    <property type="protein sequence ID" value="ACD24522.1"/>
    <property type="molecule type" value="Genomic_DNA"/>
</dbReference>
<name>B2TMD8_CLOBB</name>
<dbReference type="PATRIC" id="fig|935198.13.peg.875"/>
<proteinExistence type="predicted"/>
<keyword evidence="1" id="KW-1133">Transmembrane helix</keyword>
<gene>
    <name evidence="2" type="ordered locus">CLL_A0925</name>
</gene>
<evidence type="ECO:0000313" key="2">
    <source>
        <dbReference type="EMBL" id="ACD24522.1"/>
    </source>
</evidence>
<accession>B2TMD8</accession>
<feature type="transmembrane region" description="Helical" evidence="1">
    <location>
        <begin position="50"/>
        <end position="69"/>
    </location>
</feature>
<reference evidence="2" key="1">
    <citation type="submission" date="2009-06" db="EMBL/GenBank/DDBJ databases">
        <authorList>
            <consortium name="US DOE Joint Genome Institute (JGI-PGF)"/>
            <person name="Lucas S."/>
            <person name="Copeland A."/>
            <person name="Lapidus A."/>
            <person name="Glavina del Rio T."/>
            <person name="Dalin E."/>
            <person name="Tice H."/>
            <person name="Bruce D."/>
            <person name="Goodwin L."/>
            <person name="Pitluck S."/>
            <person name="Kyrpides N."/>
            <person name="Mavromatis K."/>
            <person name="Ivanova N."/>
            <person name="Saunders E."/>
            <person name="Brettin T."/>
            <person name="Detter J.C."/>
            <person name="Han C."/>
            <person name="Larimer F."/>
            <person name="Land M."/>
            <person name="Hauser L."/>
            <person name="Markowitz V."/>
            <person name="Cheng J.-F."/>
            <person name="Hugenholtz P."/>
            <person name="Woyke T."/>
            <person name="Wu D."/>
            <person name="Gronow S."/>
            <person name="Klenk H.-P."/>
            <person name="Eisen J.A."/>
        </authorList>
    </citation>
    <scope>NUCLEOTIDE SEQUENCE</scope>
    <source>
        <strain evidence="2">Eklund 17B</strain>
    </source>
</reference>
<dbReference type="KEGG" id="cbk:CLL_A0925"/>
<reference evidence="2" key="2">
    <citation type="submission" date="2009-08" db="EMBL/GenBank/DDBJ databases">
        <authorList>
            <person name="Shrivastava S."/>
            <person name="Brinkac L.M."/>
            <person name="Dodson R.J."/>
            <person name="Harkins D.M."/>
            <person name="Durkin A.S."/>
            <person name="Sutton G."/>
        </authorList>
    </citation>
    <scope>NUCLEOTIDE SEQUENCE</scope>
    <source>
        <strain evidence="2">Eklund 17B</strain>
    </source>
</reference>
<evidence type="ECO:0000256" key="1">
    <source>
        <dbReference type="SAM" id="Phobius"/>
    </source>
</evidence>
<dbReference type="AlphaFoldDB" id="B2TMD8"/>
<dbReference type="HOGENOM" id="CLU_2732806_0_0_9"/>
<organism evidence="2">
    <name type="scientific">Clostridium botulinum (strain Eklund 17B / Type B)</name>
    <dbReference type="NCBI Taxonomy" id="935198"/>
    <lineage>
        <taxon>Bacteria</taxon>
        <taxon>Bacillati</taxon>
        <taxon>Bacillota</taxon>
        <taxon>Clostridia</taxon>
        <taxon>Eubacteriales</taxon>
        <taxon>Clostridiaceae</taxon>
        <taxon>Clostridium</taxon>
    </lineage>
</organism>